<proteinExistence type="predicted"/>
<dbReference type="HOGENOM" id="CLU_147864_2_0_5"/>
<dbReference type="Pfam" id="PF13670">
    <property type="entry name" value="PepSY_2"/>
    <property type="match status" value="1"/>
</dbReference>
<accession>A0A097EJF3</accession>
<feature type="signal peptide" evidence="1">
    <location>
        <begin position="1"/>
        <end position="21"/>
    </location>
</feature>
<dbReference type="eggNOG" id="COG5591">
    <property type="taxonomic scope" value="Bacteria"/>
</dbReference>
<keyword evidence="4" id="KW-1185">Reference proteome</keyword>
<evidence type="ECO:0000313" key="4">
    <source>
        <dbReference type="Proteomes" id="UP000033200"/>
    </source>
</evidence>
<dbReference type="KEGG" id="stax:MC45_16465"/>
<organism evidence="3 4">
    <name type="scientific">Sphingomonas taxi</name>
    <dbReference type="NCBI Taxonomy" id="1549858"/>
    <lineage>
        <taxon>Bacteria</taxon>
        <taxon>Pseudomonadati</taxon>
        <taxon>Pseudomonadota</taxon>
        <taxon>Alphaproteobacteria</taxon>
        <taxon>Sphingomonadales</taxon>
        <taxon>Sphingomonadaceae</taxon>
        <taxon>Sphingomonas</taxon>
    </lineage>
</organism>
<gene>
    <name evidence="3" type="ORF">MC45_16465</name>
</gene>
<dbReference type="STRING" id="1549858.MC45_16465"/>
<reference evidence="3 4" key="1">
    <citation type="submission" date="2014-09" db="EMBL/GenBank/DDBJ databases">
        <title>Using Illumina technology Improving SMRT sequencing Genome Assembly by RASTools.</title>
        <authorList>
            <person name="Zhou Y."/>
            <person name="Ma T."/>
            <person name="Liu T."/>
        </authorList>
    </citation>
    <scope>NUCLEOTIDE SEQUENCE [LARGE SCALE GENOMIC DNA]</scope>
    <source>
        <strain evidence="3 4">ATCC 55669</strain>
    </source>
</reference>
<feature type="domain" description="PepSY" evidence="2">
    <location>
        <begin position="7"/>
        <end position="80"/>
    </location>
</feature>
<feature type="chain" id="PRO_5001929858" description="PepSY domain-containing protein" evidence="1">
    <location>
        <begin position="22"/>
        <end position="85"/>
    </location>
</feature>
<keyword evidence="1" id="KW-0732">Signal</keyword>
<dbReference type="RefSeq" id="WP_038665507.1">
    <property type="nucleotide sequence ID" value="NZ_CP009571.1"/>
</dbReference>
<dbReference type="InterPro" id="IPR025711">
    <property type="entry name" value="PepSY"/>
</dbReference>
<sequence>MIKTLLVAVVAAASLGSPAFADTPGKGWISDAKVKTILAKRGYQVTKLEADDGHWEGEARKANVRYEFHVDPRSGAITKMERDHN</sequence>
<dbReference type="AlphaFoldDB" id="A0A097EJF3"/>
<dbReference type="EMBL" id="CP009571">
    <property type="protein sequence ID" value="AIT07700.1"/>
    <property type="molecule type" value="Genomic_DNA"/>
</dbReference>
<protein>
    <recommendedName>
        <fullName evidence="2">PepSY domain-containing protein</fullName>
    </recommendedName>
</protein>
<dbReference type="Proteomes" id="UP000033200">
    <property type="component" value="Chromosome"/>
</dbReference>
<evidence type="ECO:0000313" key="3">
    <source>
        <dbReference type="EMBL" id="AIT07700.1"/>
    </source>
</evidence>
<dbReference type="Gene3D" id="3.10.450.40">
    <property type="match status" value="1"/>
</dbReference>
<name>A0A097EJF3_9SPHN</name>
<evidence type="ECO:0000256" key="1">
    <source>
        <dbReference type="SAM" id="SignalP"/>
    </source>
</evidence>
<evidence type="ECO:0000259" key="2">
    <source>
        <dbReference type="Pfam" id="PF13670"/>
    </source>
</evidence>